<evidence type="ECO:0000313" key="2">
    <source>
        <dbReference type="Proteomes" id="UP000005446"/>
    </source>
</evidence>
<organism evidence="1 2">
    <name type="scientific">Glarea lozoyensis (strain ATCC 74030 / MF5533)</name>
    <dbReference type="NCBI Taxonomy" id="1104152"/>
    <lineage>
        <taxon>Eukaryota</taxon>
        <taxon>Fungi</taxon>
        <taxon>Dikarya</taxon>
        <taxon>Ascomycota</taxon>
        <taxon>Pezizomycotina</taxon>
        <taxon>Leotiomycetes</taxon>
        <taxon>Helotiales</taxon>
        <taxon>Helotiaceae</taxon>
        <taxon>Glarea</taxon>
    </lineage>
</organism>
<sequence>MDELMTLDDEHSAGSLLLPGSEHWSVDMYGQTLSMRPTYMQGREFVLPDPTQDIFRGLKT</sequence>
<dbReference type="HOGENOM" id="CLU_2941934_0_0_1"/>
<reference evidence="1 2" key="1">
    <citation type="journal article" date="2012" name="Eukaryot. Cell">
        <title>Genome sequence of the fungus Glarea lozoyensis: the first genome sequence of a species from the Helotiaceae family.</title>
        <authorList>
            <person name="Youssar L."/>
            <person name="Gruening B.A."/>
            <person name="Erxleben A."/>
            <person name="Guenther S."/>
            <person name="Huettel W."/>
        </authorList>
    </citation>
    <scope>NUCLEOTIDE SEQUENCE [LARGE SCALE GENOMIC DNA]</scope>
    <source>
        <strain evidence="2">ATCC 74030 / MF5533</strain>
    </source>
</reference>
<dbReference type="AlphaFoldDB" id="H0ES34"/>
<dbReference type="InParanoid" id="H0ES34"/>
<comment type="caution">
    <text evidence="1">The sequence shown here is derived from an EMBL/GenBank/DDBJ whole genome shotgun (WGS) entry which is preliminary data.</text>
</comment>
<protein>
    <submittedName>
        <fullName evidence="1">Uncharacterized protein</fullName>
    </submittedName>
</protein>
<proteinExistence type="predicted"/>
<name>H0ES34_GLAL7</name>
<keyword evidence="2" id="KW-1185">Reference proteome</keyword>
<gene>
    <name evidence="1" type="ORF">M7I_5509</name>
</gene>
<evidence type="ECO:0000313" key="1">
    <source>
        <dbReference type="EMBL" id="EHK98670.1"/>
    </source>
</evidence>
<dbReference type="Proteomes" id="UP000005446">
    <property type="component" value="Unassembled WGS sequence"/>
</dbReference>
<dbReference type="EMBL" id="AGUE01000139">
    <property type="protein sequence ID" value="EHK98670.1"/>
    <property type="molecule type" value="Genomic_DNA"/>
</dbReference>
<accession>H0ES34</accession>